<dbReference type="InterPro" id="IPR001636">
    <property type="entry name" value="SAICAR_synth"/>
</dbReference>
<evidence type="ECO:0000256" key="5">
    <source>
        <dbReference type="ARBA" id="ARBA00022598"/>
    </source>
</evidence>
<reference evidence="13 14" key="1">
    <citation type="submission" date="2020-02" db="EMBL/GenBank/DDBJ databases">
        <authorList>
            <person name="Zheng R.K."/>
            <person name="Sun C.M."/>
        </authorList>
    </citation>
    <scope>NUCLEOTIDE SEQUENCE [LARGE SCALE GENOMIC DNA]</scope>
    <source>
        <strain evidence="14">rifampicinis</strain>
    </source>
</reference>
<dbReference type="NCBIfam" id="NF009251">
    <property type="entry name" value="PRK12607.1"/>
    <property type="match status" value="1"/>
</dbReference>
<evidence type="ECO:0000256" key="8">
    <source>
        <dbReference type="ARBA" id="ARBA00022840"/>
    </source>
</evidence>
<dbReference type="GO" id="GO:0005737">
    <property type="term" value="C:cytoplasm"/>
    <property type="evidence" value="ECO:0007669"/>
    <property type="project" value="TreeGrafter"/>
</dbReference>
<dbReference type="FunFam" id="3.30.200.20:FF:000199">
    <property type="entry name" value="Phosphoribosylaminoimidazole-succinocarboxamide synthase"/>
    <property type="match status" value="1"/>
</dbReference>
<evidence type="ECO:0000256" key="11">
    <source>
        <dbReference type="HAMAP-Rule" id="MF_00137"/>
    </source>
</evidence>
<feature type="domain" description="SAICAR synthetase/ADE2 N-terminal" evidence="12">
    <location>
        <begin position="27"/>
        <end position="264"/>
    </location>
</feature>
<dbReference type="AlphaFoldDB" id="A0A7S8EAB3"/>
<dbReference type="NCBIfam" id="TIGR00081">
    <property type="entry name" value="purC"/>
    <property type="match status" value="1"/>
</dbReference>
<dbReference type="Proteomes" id="UP000594468">
    <property type="component" value="Chromosome"/>
</dbReference>
<evidence type="ECO:0000256" key="1">
    <source>
        <dbReference type="ARBA" id="ARBA00004672"/>
    </source>
</evidence>
<evidence type="ECO:0000256" key="9">
    <source>
        <dbReference type="ARBA" id="ARBA00030409"/>
    </source>
</evidence>
<dbReference type="Gene3D" id="3.30.470.20">
    <property type="entry name" value="ATP-grasp fold, B domain"/>
    <property type="match status" value="1"/>
</dbReference>
<evidence type="ECO:0000256" key="4">
    <source>
        <dbReference type="ARBA" id="ARBA00016460"/>
    </source>
</evidence>
<dbReference type="SUPFAM" id="SSF56104">
    <property type="entry name" value="SAICAR synthase-like"/>
    <property type="match status" value="1"/>
</dbReference>
<name>A0A7S8EAB3_9CHLR</name>
<dbReference type="NCBIfam" id="NF010568">
    <property type="entry name" value="PRK13961.1"/>
    <property type="match status" value="1"/>
</dbReference>
<sequence>MLTQEDLLNAVPNAMTSVDVAGLGEKQTGKVRDIYTLGDKRVLITTDRVSAFDSVVGAIPYKGQVLNQLSVWWFKQMEDIVANHLISAPDPNVTLAREADPLPVEIIVRGYITGVTSTSLWTLYNAGERKPYGISLPDGLKKDDPLPEPIITPTTKAEAGQHDERLTRDEILERGIVEPELYKKVEEAAIAVFKRGQEIAQKGGLILVDTKYEFGLIDGELALIDEINTPDSSRFWVAETYGKGEEPENFDKEYLRKWFKSVGYSGDGDIPAIPDEFAAELAGRYIAAYEKLTGETFVPGELPAQPRIQAALAGIAS</sequence>
<gene>
    <name evidence="11" type="primary">purC</name>
    <name evidence="13" type="ORF">G4Y79_02665</name>
</gene>
<dbReference type="PANTHER" id="PTHR43700">
    <property type="entry name" value="PHOSPHORIBOSYLAMINOIMIDAZOLE-SUCCINOCARBOXAMIDE SYNTHASE"/>
    <property type="match status" value="1"/>
</dbReference>
<comment type="pathway">
    <text evidence="1 11">Purine metabolism; IMP biosynthesis via de novo pathway; 5-amino-1-(5-phospho-D-ribosyl)imidazole-4-carboxamide from 5-amino-1-(5-phospho-D-ribosyl)imidazole-4-carboxylate: step 1/2.</text>
</comment>
<evidence type="ECO:0000256" key="6">
    <source>
        <dbReference type="ARBA" id="ARBA00022741"/>
    </source>
</evidence>
<dbReference type="Gene3D" id="3.30.200.20">
    <property type="entry name" value="Phosphorylase Kinase, domain 1"/>
    <property type="match status" value="1"/>
</dbReference>
<evidence type="ECO:0000259" key="12">
    <source>
        <dbReference type="Pfam" id="PF01259"/>
    </source>
</evidence>
<evidence type="ECO:0000256" key="3">
    <source>
        <dbReference type="ARBA" id="ARBA00012217"/>
    </source>
</evidence>
<dbReference type="Pfam" id="PF01259">
    <property type="entry name" value="SAICAR_synt"/>
    <property type="match status" value="1"/>
</dbReference>
<dbReference type="GO" id="GO:0006189">
    <property type="term" value="P:'de novo' IMP biosynthetic process"/>
    <property type="evidence" value="ECO:0007669"/>
    <property type="project" value="UniProtKB-UniRule"/>
</dbReference>
<dbReference type="InterPro" id="IPR028923">
    <property type="entry name" value="SAICAR_synt/ADE2_N"/>
</dbReference>
<comment type="catalytic activity">
    <reaction evidence="10 11">
        <text>5-amino-1-(5-phospho-D-ribosyl)imidazole-4-carboxylate + L-aspartate + ATP = (2S)-2-[5-amino-1-(5-phospho-beta-D-ribosyl)imidazole-4-carboxamido]succinate + ADP + phosphate + 2 H(+)</text>
        <dbReference type="Rhea" id="RHEA:22628"/>
        <dbReference type="ChEBI" id="CHEBI:15378"/>
        <dbReference type="ChEBI" id="CHEBI:29991"/>
        <dbReference type="ChEBI" id="CHEBI:30616"/>
        <dbReference type="ChEBI" id="CHEBI:43474"/>
        <dbReference type="ChEBI" id="CHEBI:58443"/>
        <dbReference type="ChEBI" id="CHEBI:77657"/>
        <dbReference type="ChEBI" id="CHEBI:456216"/>
        <dbReference type="EC" id="6.3.2.6"/>
    </reaction>
</comment>
<dbReference type="GO" id="GO:0004639">
    <property type="term" value="F:phosphoribosylaminoimidazolesuccinocarboxamide synthase activity"/>
    <property type="evidence" value="ECO:0007669"/>
    <property type="project" value="UniProtKB-UniRule"/>
</dbReference>
<evidence type="ECO:0000313" key="14">
    <source>
        <dbReference type="Proteomes" id="UP000594468"/>
    </source>
</evidence>
<dbReference type="GO" id="GO:0005524">
    <property type="term" value="F:ATP binding"/>
    <property type="evidence" value="ECO:0007669"/>
    <property type="project" value="UniProtKB-KW"/>
</dbReference>
<proteinExistence type="inferred from homology"/>
<keyword evidence="6 11" id="KW-0547">Nucleotide-binding</keyword>
<evidence type="ECO:0000256" key="7">
    <source>
        <dbReference type="ARBA" id="ARBA00022755"/>
    </source>
</evidence>
<dbReference type="CDD" id="cd01414">
    <property type="entry name" value="SAICAR_synt_Sc"/>
    <property type="match status" value="1"/>
</dbReference>
<dbReference type="UniPathway" id="UPA00074">
    <property type="reaction ID" value="UER00131"/>
</dbReference>
<keyword evidence="5 11" id="KW-0436">Ligase</keyword>
<comment type="similarity">
    <text evidence="2 11">Belongs to the SAICAR synthetase family.</text>
</comment>
<evidence type="ECO:0000256" key="10">
    <source>
        <dbReference type="ARBA" id="ARBA00048475"/>
    </source>
</evidence>
<dbReference type="PANTHER" id="PTHR43700:SF1">
    <property type="entry name" value="PHOSPHORIBOSYLAMINOIMIDAZOLE-SUCCINOCARBOXAMIDE SYNTHASE"/>
    <property type="match status" value="1"/>
</dbReference>
<organism evidence="13 14">
    <name type="scientific">Phototrophicus methaneseepsis</name>
    <dbReference type="NCBI Taxonomy" id="2710758"/>
    <lineage>
        <taxon>Bacteria</taxon>
        <taxon>Bacillati</taxon>
        <taxon>Chloroflexota</taxon>
        <taxon>Candidatus Thermofontia</taxon>
        <taxon>Phototrophicales</taxon>
        <taxon>Phototrophicaceae</taxon>
        <taxon>Phototrophicus</taxon>
    </lineage>
</organism>
<keyword evidence="7 11" id="KW-0658">Purine biosynthesis</keyword>
<dbReference type="EC" id="6.3.2.6" evidence="3 11"/>
<keyword evidence="8 11" id="KW-0067">ATP-binding</keyword>
<dbReference type="InterPro" id="IPR018236">
    <property type="entry name" value="SAICAR_synthetase_CS"/>
</dbReference>
<dbReference type="EMBL" id="CP062983">
    <property type="protein sequence ID" value="QPC83298.1"/>
    <property type="molecule type" value="Genomic_DNA"/>
</dbReference>
<accession>A0A7S8EAB3</accession>
<evidence type="ECO:0000313" key="13">
    <source>
        <dbReference type="EMBL" id="QPC83298.1"/>
    </source>
</evidence>
<dbReference type="HAMAP" id="MF_00137">
    <property type="entry name" value="SAICAR_synth"/>
    <property type="match status" value="1"/>
</dbReference>
<protein>
    <recommendedName>
        <fullName evidence="4 11">Phosphoribosylaminoimidazole-succinocarboxamide synthase</fullName>
        <ecNumber evidence="3 11">6.3.2.6</ecNumber>
    </recommendedName>
    <alternativeName>
        <fullName evidence="9 11">SAICAR synthetase</fullName>
    </alternativeName>
</protein>
<dbReference type="PROSITE" id="PS01058">
    <property type="entry name" value="SAICAR_SYNTHETASE_2"/>
    <property type="match status" value="1"/>
</dbReference>
<dbReference type="KEGG" id="pmet:G4Y79_02665"/>
<evidence type="ECO:0000256" key="2">
    <source>
        <dbReference type="ARBA" id="ARBA00010190"/>
    </source>
</evidence>
<keyword evidence="14" id="KW-1185">Reference proteome</keyword>